<dbReference type="Proteomes" id="UP000789508">
    <property type="component" value="Unassembled WGS sequence"/>
</dbReference>
<proteinExistence type="predicted"/>
<dbReference type="OrthoDB" id="2445623at2759"/>
<accession>A0A9N9N4U5</accession>
<organism evidence="2 3">
    <name type="scientific">Ambispora leptoticha</name>
    <dbReference type="NCBI Taxonomy" id="144679"/>
    <lineage>
        <taxon>Eukaryota</taxon>
        <taxon>Fungi</taxon>
        <taxon>Fungi incertae sedis</taxon>
        <taxon>Mucoromycota</taxon>
        <taxon>Glomeromycotina</taxon>
        <taxon>Glomeromycetes</taxon>
        <taxon>Archaeosporales</taxon>
        <taxon>Ambisporaceae</taxon>
        <taxon>Ambispora</taxon>
    </lineage>
</organism>
<feature type="chain" id="PRO_5040223963" evidence="1">
    <location>
        <begin position="24"/>
        <end position="119"/>
    </location>
</feature>
<reference evidence="2" key="1">
    <citation type="submission" date="2021-06" db="EMBL/GenBank/DDBJ databases">
        <authorList>
            <person name="Kallberg Y."/>
            <person name="Tangrot J."/>
            <person name="Rosling A."/>
        </authorList>
    </citation>
    <scope>NUCLEOTIDE SEQUENCE</scope>
    <source>
        <strain evidence="2">FL130A</strain>
    </source>
</reference>
<comment type="caution">
    <text evidence="2">The sequence shown here is derived from an EMBL/GenBank/DDBJ whole genome shotgun (WGS) entry which is preliminary data.</text>
</comment>
<evidence type="ECO:0000313" key="2">
    <source>
        <dbReference type="EMBL" id="CAG8700802.1"/>
    </source>
</evidence>
<name>A0A9N9N4U5_9GLOM</name>
<keyword evidence="3" id="KW-1185">Reference proteome</keyword>
<protein>
    <submittedName>
        <fullName evidence="2">10077_t:CDS:1</fullName>
    </submittedName>
</protein>
<evidence type="ECO:0000256" key="1">
    <source>
        <dbReference type="SAM" id="SignalP"/>
    </source>
</evidence>
<dbReference type="EMBL" id="CAJVPS010019355">
    <property type="protein sequence ID" value="CAG8700802.1"/>
    <property type="molecule type" value="Genomic_DNA"/>
</dbReference>
<feature type="signal peptide" evidence="1">
    <location>
        <begin position="1"/>
        <end position="23"/>
    </location>
</feature>
<feature type="non-terminal residue" evidence="2">
    <location>
        <position position="119"/>
    </location>
</feature>
<keyword evidence="1" id="KW-0732">Signal</keyword>
<dbReference type="AlphaFoldDB" id="A0A9N9N4U5"/>
<evidence type="ECO:0000313" key="3">
    <source>
        <dbReference type="Proteomes" id="UP000789508"/>
    </source>
</evidence>
<gene>
    <name evidence="2" type="ORF">ALEPTO_LOCUS11567</name>
</gene>
<sequence length="119" mass="13406">FISHRRLAQAGLLVCSVRRLVQAETLGLRNKLSNGDELLVRRLVQAGLLVCSVRRLVQANWVSSKNLKKDSDIRMNIEHLQIEQLATGDSQITNNHCIRNYQDANNGGDSSSIKRKEKI</sequence>